<comment type="caution">
    <text evidence="4">The sequence shown here is derived from an EMBL/GenBank/DDBJ whole genome shotgun (WGS) entry which is preliminary data.</text>
</comment>
<dbReference type="InterPro" id="IPR036719">
    <property type="entry name" value="Neuro-gated_channel_TM_sf"/>
</dbReference>
<gene>
    <name evidence="4" type="ORF">RUM43_002872</name>
</gene>
<dbReference type="GO" id="GO:0004888">
    <property type="term" value="F:transmembrane signaling receptor activity"/>
    <property type="evidence" value="ECO:0007669"/>
    <property type="project" value="InterPro"/>
</dbReference>
<evidence type="ECO:0000313" key="5">
    <source>
        <dbReference type="Proteomes" id="UP001372834"/>
    </source>
</evidence>
<feature type="region of interest" description="Disordered" evidence="1">
    <location>
        <begin position="145"/>
        <end position="164"/>
    </location>
</feature>
<evidence type="ECO:0000256" key="2">
    <source>
        <dbReference type="SAM" id="Phobius"/>
    </source>
</evidence>
<dbReference type="AlphaFoldDB" id="A0AAN8NVJ0"/>
<dbReference type="InterPro" id="IPR006028">
    <property type="entry name" value="GABAA/Glycine_rcpt"/>
</dbReference>
<feature type="transmembrane region" description="Helical" evidence="2">
    <location>
        <begin position="226"/>
        <end position="246"/>
    </location>
</feature>
<dbReference type="EMBL" id="JAWJWE010000036">
    <property type="protein sequence ID" value="KAK6629055.1"/>
    <property type="molecule type" value="Genomic_DNA"/>
</dbReference>
<evidence type="ECO:0000259" key="3">
    <source>
        <dbReference type="Pfam" id="PF02932"/>
    </source>
</evidence>
<evidence type="ECO:0000256" key="1">
    <source>
        <dbReference type="SAM" id="MobiDB-lite"/>
    </source>
</evidence>
<organism evidence="4 5">
    <name type="scientific">Polyplax serrata</name>
    <name type="common">Common mouse louse</name>
    <dbReference type="NCBI Taxonomy" id="468196"/>
    <lineage>
        <taxon>Eukaryota</taxon>
        <taxon>Metazoa</taxon>
        <taxon>Ecdysozoa</taxon>
        <taxon>Arthropoda</taxon>
        <taxon>Hexapoda</taxon>
        <taxon>Insecta</taxon>
        <taxon>Pterygota</taxon>
        <taxon>Neoptera</taxon>
        <taxon>Paraneoptera</taxon>
        <taxon>Psocodea</taxon>
        <taxon>Troctomorpha</taxon>
        <taxon>Phthiraptera</taxon>
        <taxon>Anoplura</taxon>
        <taxon>Polyplacidae</taxon>
        <taxon>Polyplax</taxon>
    </lineage>
</organism>
<keyword evidence="2" id="KW-0812">Transmembrane</keyword>
<accession>A0AAN8NVJ0</accession>
<dbReference type="PANTHER" id="PTHR18945">
    <property type="entry name" value="NEUROTRANSMITTER GATED ION CHANNEL"/>
    <property type="match status" value="1"/>
</dbReference>
<dbReference type="GO" id="GO:0005230">
    <property type="term" value="F:extracellular ligand-gated monoatomic ion channel activity"/>
    <property type="evidence" value="ECO:0007669"/>
    <property type="project" value="UniProtKB-ARBA"/>
</dbReference>
<proteinExistence type="predicted"/>
<sequence>MNCIPQIGYTMRDIRYKWNAGHKSVGISNEVELPQFRVLGHRQRATEINLSTGRVQRNATPARVALGVTTVLTMTTLMSSTNAALPKISYVKSIDVYLGTCFVMVFASLLEYATVGYMAKRIQMRKSRFMAIQKIAEQKNKANLEAQHGHSGPPGDQDHTGPKQTVRFKVHDPKAHSKGGTLENTINGRTDEEAATPAPQHLIHPGKDINKLMGITPSDIDKYSRIVFPVCFICFNLMYWIIYLHISDVVADDLVFLGQDK</sequence>
<protein>
    <recommendedName>
        <fullName evidence="3">Neurotransmitter-gated ion-channel transmembrane domain-containing protein</fullName>
    </recommendedName>
</protein>
<feature type="domain" description="Neurotransmitter-gated ion-channel transmembrane" evidence="3">
    <location>
        <begin position="57"/>
        <end position="197"/>
    </location>
</feature>
<dbReference type="GO" id="GO:0099095">
    <property type="term" value="F:ligand-gated monoatomic anion channel activity"/>
    <property type="evidence" value="ECO:0007669"/>
    <property type="project" value="UniProtKB-ARBA"/>
</dbReference>
<dbReference type="InterPro" id="IPR038050">
    <property type="entry name" value="Neuro_actylchol_rec"/>
</dbReference>
<dbReference type="Proteomes" id="UP001372834">
    <property type="component" value="Unassembled WGS sequence"/>
</dbReference>
<name>A0AAN8NVJ0_POLSC</name>
<dbReference type="Gene3D" id="1.20.58.390">
    <property type="entry name" value="Neurotransmitter-gated ion-channel transmembrane domain"/>
    <property type="match status" value="1"/>
</dbReference>
<dbReference type="PRINTS" id="PR00253">
    <property type="entry name" value="GABAARECEPTR"/>
</dbReference>
<feature type="transmembrane region" description="Helical" evidence="2">
    <location>
        <begin position="97"/>
        <end position="119"/>
    </location>
</feature>
<dbReference type="InterPro" id="IPR006029">
    <property type="entry name" value="Neurotrans-gated_channel_TM"/>
</dbReference>
<dbReference type="SUPFAM" id="SSF90112">
    <property type="entry name" value="Neurotransmitter-gated ion-channel transmembrane pore"/>
    <property type="match status" value="1"/>
</dbReference>
<dbReference type="GO" id="GO:0016020">
    <property type="term" value="C:membrane"/>
    <property type="evidence" value="ECO:0007669"/>
    <property type="project" value="InterPro"/>
</dbReference>
<evidence type="ECO:0000313" key="4">
    <source>
        <dbReference type="EMBL" id="KAK6629055.1"/>
    </source>
</evidence>
<keyword evidence="2" id="KW-0472">Membrane</keyword>
<dbReference type="Pfam" id="PF02932">
    <property type="entry name" value="Neur_chan_memb"/>
    <property type="match status" value="1"/>
</dbReference>
<keyword evidence="2" id="KW-1133">Transmembrane helix</keyword>
<feature type="transmembrane region" description="Helical" evidence="2">
    <location>
        <begin position="64"/>
        <end position="85"/>
    </location>
</feature>
<dbReference type="InterPro" id="IPR006201">
    <property type="entry name" value="Neur_channel"/>
</dbReference>
<reference evidence="4 5" key="1">
    <citation type="submission" date="2023-10" db="EMBL/GenBank/DDBJ databases">
        <title>Genomes of two closely related lineages of the louse Polyplax serrata with different host specificities.</title>
        <authorList>
            <person name="Martinu J."/>
            <person name="Tarabai H."/>
            <person name="Stefka J."/>
            <person name="Hypsa V."/>
        </authorList>
    </citation>
    <scope>NUCLEOTIDE SEQUENCE [LARGE SCALE GENOMIC DNA]</scope>
    <source>
        <strain evidence="4">HR10_N</strain>
    </source>
</reference>
<dbReference type="GO" id="GO:0005254">
    <property type="term" value="F:chloride channel activity"/>
    <property type="evidence" value="ECO:0007669"/>
    <property type="project" value="UniProtKB-ARBA"/>
</dbReference>